<dbReference type="GO" id="GO:0004794">
    <property type="term" value="F:threonine deaminase activity"/>
    <property type="evidence" value="ECO:0007669"/>
    <property type="project" value="TreeGrafter"/>
</dbReference>
<evidence type="ECO:0000313" key="9">
    <source>
        <dbReference type="Proteomes" id="UP000064893"/>
    </source>
</evidence>
<evidence type="ECO:0000256" key="5">
    <source>
        <dbReference type="NCBIfam" id="TIGR00260"/>
    </source>
</evidence>
<sequence length="412" mass="44972">MTTTPKFQYKCNDCGATYNPLEIQYMCPECNKKNTANQPPKGVLKTIYDYESIKQQTFDSLKSRGFLDLLPIKNSESLPNLAIGQTPLYTLDKIDNEETEGTILIKDDAQNPTFSYKDRASAIVSAYAKEQEINTIVTASTGNAGSSLAGICAAQGQQGIIMVPASAPVAKLTQILMYGATLIPVDGTYDDAFDLSIKATEELGWYNRNTGFNPLTIEGKKTVAFELYEQMGYQAPDRIFVPVGDGVIISGVYKGFEDLLKLGLIEKMPTIVAVQSTGSDNIARNLSNSEFVVKQSNTIADSISVDIPRNYHMAKNFITSYNGEAIAIEDNEILEASYKLSKNTGVFAEPAAAAAFGGLLHYKKHSKLDKGSKNVVLLTGSGLKDLKAVQKMIQIPAPIMPNIDNLKKIYHD</sequence>
<protein>
    <recommendedName>
        <fullName evidence="5">Threonine synthase</fullName>
        <ecNumber evidence="5">4.2.3.1</ecNumber>
    </recommendedName>
</protein>
<dbReference type="EMBL" id="CP013118">
    <property type="protein sequence ID" value="ALO16344.1"/>
    <property type="molecule type" value="Genomic_DNA"/>
</dbReference>
<dbReference type="GO" id="GO:0003941">
    <property type="term" value="F:L-serine ammonia-lyase activity"/>
    <property type="evidence" value="ECO:0007669"/>
    <property type="project" value="TreeGrafter"/>
</dbReference>
<dbReference type="STRING" id="1307839.L21SP5_02721"/>
<organism evidence="8 9">
    <name type="scientific">Salinivirga cyanobacteriivorans</name>
    <dbReference type="NCBI Taxonomy" id="1307839"/>
    <lineage>
        <taxon>Bacteria</taxon>
        <taxon>Pseudomonadati</taxon>
        <taxon>Bacteroidota</taxon>
        <taxon>Bacteroidia</taxon>
        <taxon>Bacteroidales</taxon>
        <taxon>Salinivirgaceae</taxon>
        <taxon>Salinivirga</taxon>
    </lineage>
</organism>
<dbReference type="GO" id="GO:0006565">
    <property type="term" value="P:L-serine catabolic process"/>
    <property type="evidence" value="ECO:0007669"/>
    <property type="project" value="TreeGrafter"/>
</dbReference>
<feature type="modified residue" description="N6-(pyridoxal phosphate)lysine" evidence="6">
    <location>
        <position position="117"/>
    </location>
</feature>
<dbReference type="NCBIfam" id="TIGR00260">
    <property type="entry name" value="thrC"/>
    <property type="match status" value="1"/>
</dbReference>
<evidence type="ECO:0000256" key="3">
    <source>
        <dbReference type="ARBA" id="ARBA00022898"/>
    </source>
</evidence>
<dbReference type="InterPro" id="IPR004450">
    <property type="entry name" value="Thr_synthase-like"/>
</dbReference>
<feature type="domain" description="Tryptophan synthase beta chain-like PALP" evidence="7">
    <location>
        <begin position="81"/>
        <end position="380"/>
    </location>
</feature>
<dbReference type="GO" id="GO:0009097">
    <property type="term" value="P:isoleucine biosynthetic process"/>
    <property type="evidence" value="ECO:0007669"/>
    <property type="project" value="TreeGrafter"/>
</dbReference>
<reference evidence="8 9" key="1">
    <citation type="submission" date="2015-11" db="EMBL/GenBank/DDBJ databases">
        <title>Description and complete genome sequence of a novel strain predominating in hypersaline microbial mats and representing a new family of the Bacteriodetes phylum.</title>
        <authorList>
            <person name="Spring S."/>
            <person name="Bunk B."/>
            <person name="Sproer C."/>
            <person name="Klenk H.-P."/>
        </authorList>
    </citation>
    <scope>NUCLEOTIDE SEQUENCE [LARGE SCALE GENOMIC DNA]</scope>
    <source>
        <strain evidence="8 9">L21-Spi-D4</strain>
    </source>
</reference>
<evidence type="ECO:0000313" key="8">
    <source>
        <dbReference type="EMBL" id="ALO16344.1"/>
    </source>
</evidence>
<comment type="similarity">
    <text evidence="2">Belongs to the threonine synthase family.</text>
</comment>
<evidence type="ECO:0000259" key="7">
    <source>
        <dbReference type="Pfam" id="PF00291"/>
    </source>
</evidence>
<dbReference type="Gene3D" id="3.40.50.1100">
    <property type="match status" value="2"/>
</dbReference>
<dbReference type="KEGG" id="blq:L21SP5_02721"/>
<name>A0A0S2I1Q3_9BACT</name>
<keyword evidence="4 8" id="KW-0456">Lyase</keyword>
<dbReference type="GO" id="GO:0009088">
    <property type="term" value="P:threonine biosynthetic process"/>
    <property type="evidence" value="ECO:0007669"/>
    <property type="project" value="UniProtKB-UniRule"/>
</dbReference>
<dbReference type="AlphaFoldDB" id="A0A0S2I1Q3"/>
<dbReference type="InterPro" id="IPR050147">
    <property type="entry name" value="Ser/Thr_Dehydratase"/>
</dbReference>
<dbReference type="PANTHER" id="PTHR48078:SF6">
    <property type="entry name" value="L-THREONINE DEHYDRATASE CATABOLIC TDCB"/>
    <property type="match status" value="1"/>
</dbReference>
<dbReference type="Pfam" id="PF00291">
    <property type="entry name" value="PALP"/>
    <property type="match status" value="1"/>
</dbReference>
<dbReference type="OrthoDB" id="9778118at2"/>
<keyword evidence="9" id="KW-1185">Reference proteome</keyword>
<dbReference type="SUPFAM" id="SSF53686">
    <property type="entry name" value="Tryptophan synthase beta subunit-like PLP-dependent enzymes"/>
    <property type="match status" value="1"/>
</dbReference>
<dbReference type="PATRIC" id="fig|1307839.3.peg.2858"/>
<dbReference type="EC" id="4.2.3.1" evidence="5"/>
<comment type="cofactor">
    <cofactor evidence="1 6">
        <name>pyridoxal 5'-phosphate</name>
        <dbReference type="ChEBI" id="CHEBI:597326"/>
    </cofactor>
</comment>
<evidence type="ECO:0000256" key="6">
    <source>
        <dbReference type="PIRSR" id="PIRSR604450-51"/>
    </source>
</evidence>
<evidence type="ECO:0000256" key="4">
    <source>
        <dbReference type="ARBA" id="ARBA00023239"/>
    </source>
</evidence>
<dbReference type="InterPro" id="IPR001926">
    <property type="entry name" value="TrpB-like_PALP"/>
</dbReference>
<evidence type="ECO:0000256" key="1">
    <source>
        <dbReference type="ARBA" id="ARBA00001933"/>
    </source>
</evidence>
<gene>
    <name evidence="8" type="primary">thrC_1</name>
    <name evidence="8" type="ORF">L21SP5_02721</name>
</gene>
<evidence type="ECO:0000256" key="2">
    <source>
        <dbReference type="ARBA" id="ARBA00005517"/>
    </source>
</evidence>
<keyword evidence="3 6" id="KW-0663">Pyridoxal phosphate</keyword>
<accession>A0A0S2I1Q3</accession>
<dbReference type="PANTHER" id="PTHR48078">
    <property type="entry name" value="THREONINE DEHYDRATASE, MITOCHONDRIAL-RELATED"/>
    <property type="match status" value="1"/>
</dbReference>
<dbReference type="InterPro" id="IPR036052">
    <property type="entry name" value="TrpB-like_PALP_sf"/>
</dbReference>
<dbReference type="GO" id="GO:0004795">
    <property type="term" value="F:threonine synthase activity"/>
    <property type="evidence" value="ECO:0007669"/>
    <property type="project" value="UniProtKB-UniRule"/>
</dbReference>
<dbReference type="RefSeq" id="WP_081421542.1">
    <property type="nucleotide sequence ID" value="NZ_CP013118.1"/>
</dbReference>
<dbReference type="GO" id="GO:0006567">
    <property type="term" value="P:L-threonine catabolic process"/>
    <property type="evidence" value="ECO:0007669"/>
    <property type="project" value="TreeGrafter"/>
</dbReference>
<dbReference type="Proteomes" id="UP000064893">
    <property type="component" value="Chromosome"/>
</dbReference>
<proteinExistence type="inferred from homology"/>